<dbReference type="PANTHER" id="PTHR12411">
    <property type="entry name" value="CYSTEINE PROTEASE FAMILY C1-RELATED"/>
    <property type="match status" value="1"/>
</dbReference>
<evidence type="ECO:0000313" key="5">
    <source>
        <dbReference type="EMBL" id="MDE51233.1"/>
    </source>
</evidence>
<feature type="chain" id="PRO_5026246606" evidence="2">
    <location>
        <begin position="23"/>
        <end position="338"/>
    </location>
</feature>
<sequence>MKPSALLVLVFLAEISCQIVLARQESSLKEWLQYKRQYGKVYESPEEDAHRYLQFLATKQRIDQHNNGNKQVSYKLGLNQMADWTQKELAQLNEYRSDSVAVPRSWPKVSQRIDPYLQSILSDRSPLPTEIDWRKVPNRVTGVKTQKGCNSGWAFATTGVLEGQQVARNFTKQLIPLSEQQIIDCTLTAGGCSGGQVSDALHYVAAMGGIDSERDYPYTAQYGLCWYLASKIAMKITGFAELGGDDNLKRLVANFGPVAIAFHKDSHFSHYKSGIIDDPCRQKELTEWALVVGYGKDAKVGEYWIVKSSLTPSWGENGYFRIKRGICSIGSVITVPTF</sequence>
<dbReference type="GO" id="GO:0008234">
    <property type="term" value="F:cysteine-type peptidase activity"/>
    <property type="evidence" value="ECO:0007669"/>
    <property type="project" value="InterPro"/>
</dbReference>
<dbReference type="InterPro" id="IPR013201">
    <property type="entry name" value="Prot_inhib_I29"/>
</dbReference>
<keyword evidence="2" id="KW-0732">Signal</keyword>
<feature type="domain" description="Cathepsin propeptide inhibitor" evidence="4">
    <location>
        <begin position="31"/>
        <end position="89"/>
    </location>
</feature>
<dbReference type="Pfam" id="PF00112">
    <property type="entry name" value="Peptidase_C1"/>
    <property type="match status" value="1"/>
</dbReference>
<evidence type="ECO:0000259" key="3">
    <source>
        <dbReference type="SMART" id="SM00645"/>
    </source>
</evidence>
<evidence type="ECO:0000256" key="2">
    <source>
        <dbReference type="SAM" id="SignalP"/>
    </source>
</evidence>
<name>A0A6G1SMV2_9ACAR</name>
<dbReference type="Gene3D" id="3.90.70.10">
    <property type="entry name" value="Cysteine proteinases"/>
    <property type="match status" value="1"/>
</dbReference>
<dbReference type="InterPro" id="IPR000668">
    <property type="entry name" value="Peptidase_C1A_C"/>
</dbReference>
<organism evidence="5">
    <name type="scientific">Aceria tosichella</name>
    <name type="common">wheat curl mite</name>
    <dbReference type="NCBI Taxonomy" id="561515"/>
    <lineage>
        <taxon>Eukaryota</taxon>
        <taxon>Metazoa</taxon>
        <taxon>Ecdysozoa</taxon>
        <taxon>Arthropoda</taxon>
        <taxon>Chelicerata</taxon>
        <taxon>Arachnida</taxon>
        <taxon>Acari</taxon>
        <taxon>Acariformes</taxon>
        <taxon>Trombidiformes</taxon>
        <taxon>Prostigmata</taxon>
        <taxon>Eupodina</taxon>
        <taxon>Eriophyoidea</taxon>
        <taxon>Eriophyidae</taxon>
        <taxon>Eriophyinae</taxon>
        <taxon>Aceriini</taxon>
        <taxon>Aceria</taxon>
    </lineage>
</organism>
<gene>
    <name evidence="5" type="primary">CATL_11</name>
    <name evidence="5" type="ORF">g.5073</name>
</gene>
<reference evidence="5" key="1">
    <citation type="submission" date="2018-10" db="EMBL/GenBank/DDBJ databases">
        <title>Transcriptome assembly of Aceria tosichella (Wheat curl mite) Type 2.</title>
        <authorList>
            <person name="Scully E.D."/>
            <person name="Geib S.M."/>
            <person name="Palmer N.A."/>
            <person name="Gupta A.K."/>
            <person name="Sarath G."/>
            <person name="Tatineni S."/>
        </authorList>
    </citation>
    <scope>NUCLEOTIDE SEQUENCE</scope>
    <source>
        <strain evidence="5">LincolnNE</strain>
    </source>
</reference>
<evidence type="ECO:0000256" key="1">
    <source>
        <dbReference type="ARBA" id="ARBA00008455"/>
    </source>
</evidence>
<dbReference type="InterPro" id="IPR038765">
    <property type="entry name" value="Papain-like_cys_pep_sf"/>
</dbReference>
<accession>A0A6G1SMV2</accession>
<comment type="similarity">
    <text evidence="1">Belongs to the peptidase C1 family.</text>
</comment>
<dbReference type="SUPFAM" id="SSF54001">
    <property type="entry name" value="Cysteine proteinases"/>
    <property type="match status" value="1"/>
</dbReference>
<dbReference type="SMART" id="SM00848">
    <property type="entry name" value="Inhibitor_I29"/>
    <property type="match status" value="1"/>
</dbReference>
<evidence type="ECO:0000259" key="4">
    <source>
        <dbReference type="SMART" id="SM00848"/>
    </source>
</evidence>
<dbReference type="CDD" id="cd02248">
    <property type="entry name" value="Peptidase_C1A"/>
    <property type="match status" value="1"/>
</dbReference>
<dbReference type="GO" id="GO:0006508">
    <property type="term" value="P:proteolysis"/>
    <property type="evidence" value="ECO:0007669"/>
    <property type="project" value="InterPro"/>
</dbReference>
<dbReference type="InterPro" id="IPR039417">
    <property type="entry name" value="Peptidase_C1A_papain-like"/>
</dbReference>
<protein>
    <submittedName>
        <fullName evidence="5">Cathepsin L</fullName>
    </submittedName>
</protein>
<dbReference type="EMBL" id="GGYP01006462">
    <property type="protein sequence ID" value="MDE51233.1"/>
    <property type="molecule type" value="Transcribed_RNA"/>
</dbReference>
<dbReference type="InterPro" id="IPR013128">
    <property type="entry name" value="Peptidase_C1A"/>
</dbReference>
<dbReference type="Pfam" id="PF08246">
    <property type="entry name" value="Inhibitor_I29"/>
    <property type="match status" value="1"/>
</dbReference>
<dbReference type="AlphaFoldDB" id="A0A6G1SMV2"/>
<dbReference type="SMART" id="SM00645">
    <property type="entry name" value="Pept_C1"/>
    <property type="match status" value="1"/>
</dbReference>
<feature type="signal peptide" evidence="2">
    <location>
        <begin position="1"/>
        <end position="22"/>
    </location>
</feature>
<feature type="domain" description="Peptidase C1A papain C-terminal" evidence="3">
    <location>
        <begin position="127"/>
        <end position="337"/>
    </location>
</feature>
<proteinExistence type="inferred from homology"/>